<evidence type="ECO:0000256" key="4">
    <source>
        <dbReference type="SAM" id="SignalP"/>
    </source>
</evidence>
<evidence type="ECO:0000313" key="7">
    <source>
        <dbReference type="Proteomes" id="UP000033664"/>
    </source>
</evidence>
<proteinExistence type="predicted"/>
<evidence type="ECO:0000256" key="1">
    <source>
        <dbReference type="ARBA" id="ARBA00004196"/>
    </source>
</evidence>
<accession>A0A0F4Q1D1</accession>
<feature type="chain" id="PRO_5002475093" evidence="4">
    <location>
        <begin position="19"/>
        <end position="426"/>
    </location>
</feature>
<dbReference type="eggNOG" id="COG3489">
    <property type="taxonomic scope" value="Bacteria"/>
</dbReference>
<dbReference type="EMBL" id="JXXZ01000004">
    <property type="protein sequence ID" value="KJZ01124.1"/>
    <property type="molecule type" value="Genomic_DNA"/>
</dbReference>
<dbReference type="GO" id="GO:0030313">
    <property type="term" value="C:cell envelope"/>
    <property type="evidence" value="ECO:0007669"/>
    <property type="project" value="UniProtKB-SubCell"/>
</dbReference>
<feature type="domain" description="Imelysin-like" evidence="5">
    <location>
        <begin position="66"/>
        <end position="405"/>
    </location>
</feature>
<dbReference type="Proteomes" id="UP000033664">
    <property type="component" value="Unassembled WGS sequence"/>
</dbReference>
<protein>
    <submittedName>
        <fullName evidence="6">Peptidase M75</fullName>
    </submittedName>
</protein>
<comment type="subcellular location">
    <subcellularLocation>
        <location evidence="1">Cell envelope</location>
    </subcellularLocation>
</comment>
<dbReference type="RefSeq" id="WP_045978170.1">
    <property type="nucleotide sequence ID" value="NZ_JXXY01000001.1"/>
</dbReference>
<dbReference type="InterPro" id="IPR038352">
    <property type="entry name" value="Imelysin_sf"/>
</dbReference>
<dbReference type="InterPro" id="IPR034984">
    <property type="entry name" value="Imelysin-like_IPPA"/>
</dbReference>
<sequence length="426" mass="45883">MKKAILKQGALALAVAFALGGCGESTSSSQGAGFNDSGSGEPTSPTEPTSFDEAALVASLVDNVITPAFTLFHQQAQAQQSAIASYCELEKASVQTSSEQAQTAMLEAQDAWLDAMGAWQQVEMMQMGPLLTNNGELRNRIYSWPAISRCGIDQDVVYHQDGVINNDPERPYDISARTATRRGLFALQHVLFNEQYDHHCSVANDALADWNSRTVLARKVARCEYAVTAAMDVHNSSTELLEKWQGDNGFAAELKSAGQSGSQFESAHSALNHISDAMFYLTEVVKDKKLAEPIGILPNSCGTSACPQDVESLDAKSSLANIKANLLAFEALVVGQRQGEPALVGFDDYLDDEQASATKERMLQGISDTKAAIAAIESDLATALLDNEEQVREVHTQVKAITDELKNDFINELALELPTTSAGDND</sequence>
<dbReference type="GeneID" id="58227764"/>
<reference evidence="6 7" key="1">
    <citation type="journal article" date="2015" name="BMC Genomics">
        <title>Genome mining reveals unlocked bioactive potential of marine Gram-negative bacteria.</title>
        <authorList>
            <person name="Machado H."/>
            <person name="Sonnenschein E.C."/>
            <person name="Melchiorsen J."/>
            <person name="Gram L."/>
        </authorList>
    </citation>
    <scope>NUCLEOTIDE SEQUENCE [LARGE SCALE GENOMIC DNA]</scope>
    <source>
        <strain evidence="6 7">S3137</strain>
    </source>
</reference>
<dbReference type="PATRIC" id="fig|151081.8.peg.203"/>
<dbReference type="InterPro" id="IPR018976">
    <property type="entry name" value="Imelysin-like"/>
</dbReference>
<name>A0A0F4Q1D1_9GAMM</name>
<comment type="caution">
    <text evidence="6">The sequence shown here is derived from an EMBL/GenBank/DDBJ whole genome shotgun (WGS) entry which is preliminary data.</text>
</comment>
<gene>
    <name evidence="6" type="ORF">TW72_04585</name>
</gene>
<evidence type="ECO:0000259" key="5">
    <source>
        <dbReference type="Pfam" id="PF09375"/>
    </source>
</evidence>
<feature type="signal peptide" evidence="4">
    <location>
        <begin position="1"/>
        <end position="18"/>
    </location>
</feature>
<keyword evidence="7" id="KW-1185">Reference proteome</keyword>
<evidence type="ECO:0000313" key="6">
    <source>
        <dbReference type="EMBL" id="KJZ01124.1"/>
    </source>
</evidence>
<evidence type="ECO:0000256" key="3">
    <source>
        <dbReference type="SAM" id="MobiDB-lite"/>
    </source>
</evidence>
<dbReference type="Pfam" id="PF09375">
    <property type="entry name" value="Peptidase_M75"/>
    <property type="match status" value="1"/>
</dbReference>
<feature type="region of interest" description="Disordered" evidence="3">
    <location>
        <begin position="28"/>
        <end position="50"/>
    </location>
</feature>
<keyword evidence="2 4" id="KW-0732">Signal</keyword>
<evidence type="ECO:0000256" key="2">
    <source>
        <dbReference type="ARBA" id="ARBA00022729"/>
    </source>
</evidence>
<dbReference type="AlphaFoldDB" id="A0A0F4Q1D1"/>
<dbReference type="Gene3D" id="1.20.1420.20">
    <property type="entry name" value="M75 peptidase, HXXE motif"/>
    <property type="match status" value="1"/>
</dbReference>
<feature type="compositionally biased region" description="Polar residues" evidence="3">
    <location>
        <begin position="28"/>
        <end position="49"/>
    </location>
</feature>
<dbReference type="PROSITE" id="PS51257">
    <property type="entry name" value="PROKAR_LIPOPROTEIN"/>
    <property type="match status" value="1"/>
</dbReference>
<dbReference type="CDD" id="cd14659">
    <property type="entry name" value="Imelysin-like_IPPA"/>
    <property type="match status" value="1"/>
</dbReference>
<dbReference type="OrthoDB" id="7058523at2"/>
<organism evidence="6 7">
    <name type="scientific">Pseudoalteromonas ruthenica</name>
    <dbReference type="NCBI Taxonomy" id="151081"/>
    <lineage>
        <taxon>Bacteria</taxon>
        <taxon>Pseudomonadati</taxon>
        <taxon>Pseudomonadota</taxon>
        <taxon>Gammaproteobacteria</taxon>
        <taxon>Alteromonadales</taxon>
        <taxon>Pseudoalteromonadaceae</taxon>
        <taxon>Pseudoalteromonas</taxon>
    </lineage>
</organism>